<dbReference type="InterPro" id="IPR002401">
    <property type="entry name" value="Cyt_P450_E_grp-I"/>
</dbReference>
<accession>A0A285T9F4</accession>
<dbReference type="GO" id="GO:0005506">
    <property type="term" value="F:iron ion binding"/>
    <property type="evidence" value="ECO:0007669"/>
    <property type="project" value="InterPro"/>
</dbReference>
<evidence type="ECO:0000256" key="6">
    <source>
        <dbReference type="PIRSR" id="PIRSR602401-1"/>
    </source>
</evidence>
<dbReference type="Pfam" id="PF00067">
    <property type="entry name" value="p450"/>
    <property type="match status" value="1"/>
</dbReference>
<dbReference type="Proteomes" id="UP000219636">
    <property type="component" value="Unassembled WGS sequence"/>
</dbReference>
<keyword evidence="4" id="KW-0560">Oxidoreductase</keyword>
<gene>
    <name evidence="7" type="ORF">SAMN05880501_11029</name>
</gene>
<proteinExistence type="inferred from homology"/>
<evidence type="ECO:0000256" key="3">
    <source>
        <dbReference type="ARBA" id="ARBA00022723"/>
    </source>
</evidence>
<dbReference type="InterPro" id="IPR050705">
    <property type="entry name" value="Cytochrome_P450_3A"/>
</dbReference>
<dbReference type="PANTHER" id="PTHR24302:SF15">
    <property type="entry name" value="FATTY-ACID PEROXYGENASE"/>
    <property type="match status" value="1"/>
</dbReference>
<evidence type="ECO:0000256" key="1">
    <source>
        <dbReference type="ARBA" id="ARBA00010617"/>
    </source>
</evidence>
<evidence type="ECO:0000256" key="5">
    <source>
        <dbReference type="ARBA" id="ARBA00023004"/>
    </source>
</evidence>
<dbReference type="PRINTS" id="PR00463">
    <property type="entry name" value="EP450I"/>
</dbReference>
<evidence type="ECO:0000313" key="8">
    <source>
        <dbReference type="Proteomes" id="UP000219636"/>
    </source>
</evidence>
<keyword evidence="5 6" id="KW-0408">Iron</keyword>
<keyword evidence="8" id="KW-1185">Reference proteome</keyword>
<comment type="similarity">
    <text evidence="1">Belongs to the cytochrome P450 family.</text>
</comment>
<dbReference type="GO" id="GO:0004497">
    <property type="term" value="F:monooxygenase activity"/>
    <property type="evidence" value="ECO:0007669"/>
    <property type="project" value="InterPro"/>
</dbReference>
<sequence>MDNQMPREEGLDHSLSLLKEGYRFIVNRKEHLNSDVFETRLLGKRAICMVGSEAAELFYDEDKFQRSDAAPNRIVQTLFGKNSVQTLDGDEHRSRKELLMSVMTTEHINKLIDITEMQWEKSLDEWIKMDQIALYEEVKELLCKVAFKWIGAPLHEDDVKTMTKELATMFESPAAIGPAHWMGRTLRNAIEKNIQQLIQDTREGKISFPRESVLHKFSNYKDLNGELLDVEIAAVEVINMLRPIVAIAIYINFTMLALLQFPEQKQKLKMYGDYTKMFVQEVRRFYPFFPFVAAKVKRDFTWNGYQFKEGTLTLLDLYGTNHDPKIWDTPEEFSPERFAHWEGTPFSFIPQGGGDYYLGHRCAGEGITIKLMKIGLDYLVNKMEYEVPEQDLHFELDDIPSIPKSKIVLKNVQRVNTQ</sequence>
<dbReference type="GO" id="GO:0016705">
    <property type="term" value="F:oxidoreductase activity, acting on paired donors, with incorporation or reduction of molecular oxygen"/>
    <property type="evidence" value="ECO:0007669"/>
    <property type="project" value="InterPro"/>
</dbReference>
<evidence type="ECO:0000313" key="7">
    <source>
        <dbReference type="EMBL" id="SOC18064.1"/>
    </source>
</evidence>
<reference evidence="8" key="1">
    <citation type="submission" date="2017-08" db="EMBL/GenBank/DDBJ databases">
        <authorList>
            <person name="Varghese N."/>
            <person name="Submissions S."/>
        </authorList>
    </citation>
    <scope>NUCLEOTIDE SEQUENCE [LARGE SCALE GENOMIC DNA]</scope>
    <source>
        <strain evidence="8">JC22</strain>
    </source>
</reference>
<dbReference type="SUPFAM" id="SSF48264">
    <property type="entry name" value="Cytochrome P450"/>
    <property type="match status" value="1"/>
</dbReference>
<evidence type="ECO:0000256" key="4">
    <source>
        <dbReference type="ARBA" id="ARBA00023002"/>
    </source>
</evidence>
<feature type="binding site" description="axial binding residue" evidence="6">
    <location>
        <position position="362"/>
    </location>
    <ligand>
        <name>heme</name>
        <dbReference type="ChEBI" id="CHEBI:30413"/>
    </ligand>
    <ligandPart>
        <name>Fe</name>
        <dbReference type="ChEBI" id="CHEBI:18248"/>
    </ligandPart>
</feature>
<evidence type="ECO:0000256" key="2">
    <source>
        <dbReference type="ARBA" id="ARBA00022617"/>
    </source>
</evidence>
<dbReference type="EMBL" id="OBMQ01000010">
    <property type="protein sequence ID" value="SOC18064.1"/>
    <property type="molecule type" value="Genomic_DNA"/>
</dbReference>
<keyword evidence="3 6" id="KW-0479">Metal-binding</keyword>
<dbReference type="InterPro" id="IPR001128">
    <property type="entry name" value="Cyt_P450"/>
</dbReference>
<dbReference type="Gene3D" id="1.10.630.10">
    <property type="entry name" value="Cytochrome P450"/>
    <property type="match status" value="1"/>
</dbReference>
<dbReference type="InterPro" id="IPR036396">
    <property type="entry name" value="Cyt_P450_sf"/>
</dbReference>
<dbReference type="OrthoDB" id="9764248at2"/>
<dbReference type="AlphaFoldDB" id="A0A285T9F4"/>
<dbReference type="PANTHER" id="PTHR24302">
    <property type="entry name" value="CYTOCHROME P450 FAMILY 3"/>
    <property type="match status" value="1"/>
</dbReference>
<dbReference type="CDD" id="cd11067">
    <property type="entry name" value="CYP152"/>
    <property type="match status" value="1"/>
</dbReference>
<protein>
    <submittedName>
        <fullName evidence="7">Fatty-acid peroxygenase</fullName>
    </submittedName>
</protein>
<keyword evidence="2 6" id="KW-0349">Heme</keyword>
<organism evidence="7 8">
    <name type="scientific">Ureibacillus xyleni</name>
    <dbReference type="NCBI Taxonomy" id="614648"/>
    <lineage>
        <taxon>Bacteria</taxon>
        <taxon>Bacillati</taxon>
        <taxon>Bacillota</taxon>
        <taxon>Bacilli</taxon>
        <taxon>Bacillales</taxon>
        <taxon>Caryophanaceae</taxon>
        <taxon>Ureibacillus</taxon>
    </lineage>
</organism>
<dbReference type="GO" id="GO:0020037">
    <property type="term" value="F:heme binding"/>
    <property type="evidence" value="ECO:0007669"/>
    <property type="project" value="InterPro"/>
</dbReference>
<name>A0A285T9F4_9BACL</name>
<comment type="cofactor">
    <cofactor evidence="6">
        <name>heme</name>
        <dbReference type="ChEBI" id="CHEBI:30413"/>
    </cofactor>
</comment>